<dbReference type="InterPro" id="IPR013783">
    <property type="entry name" value="Ig-like_fold"/>
</dbReference>
<gene>
    <name evidence="3" type="ORF">AOXY_G30584</name>
</gene>
<dbReference type="PROSITE" id="PS50853">
    <property type="entry name" value="FN3"/>
    <property type="match status" value="3"/>
</dbReference>
<feature type="domain" description="Fibronectin type-III" evidence="2">
    <location>
        <begin position="1"/>
        <end position="67"/>
    </location>
</feature>
<proteinExistence type="predicted"/>
<dbReference type="SUPFAM" id="SSF49265">
    <property type="entry name" value="Fibronectin type III"/>
    <property type="match status" value="2"/>
</dbReference>
<feature type="non-terminal residue" evidence="3">
    <location>
        <position position="246"/>
    </location>
</feature>
<dbReference type="Proteomes" id="UP001230051">
    <property type="component" value="Unassembled WGS sequence"/>
</dbReference>
<dbReference type="Gene3D" id="2.60.40.10">
    <property type="entry name" value="Immunoglobulins"/>
    <property type="match status" value="3"/>
</dbReference>
<dbReference type="PANTHER" id="PTHR46708">
    <property type="entry name" value="TENASCIN"/>
    <property type="match status" value="1"/>
</dbReference>
<dbReference type="EMBL" id="JAGXEW010000044">
    <property type="protein sequence ID" value="KAK1152882.1"/>
    <property type="molecule type" value="Genomic_DNA"/>
</dbReference>
<reference evidence="3" key="1">
    <citation type="submission" date="2022-02" db="EMBL/GenBank/DDBJ databases">
        <title>Atlantic sturgeon de novo genome assembly.</title>
        <authorList>
            <person name="Stock M."/>
            <person name="Klopp C."/>
            <person name="Guiguen Y."/>
            <person name="Cabau C."/>
            <person name="Parinello H."/>
            <person name="Santidrian Yebra-Pimentel E."/>
            <person name="Kuhl H."/>
            <person name="Dirks R.P."/>
            <person name="Guessner J."/>
            <person name="Wuertz S."/>
            <person name="Du K."/>
            <person name="Schartl M."/>
        </authorList>
    </citation>
    <scope>NUCLEOTIDE SEQUENCE</scope>
    <source>
        <strain evidence="3">STURGEONOMICS-FGT-2020</strain>
        <tissue evidence="3">Whole blood</tissue>
    </source>
</reference>
<protein>
    <submittedName>
        <fullName evidence="3">Fibronectin-like isoform X1</fullName>
    </submittedName>
</protein>
<organism evidence="3 4">
    <name type="scientific">Acipenser oxyrinchus oxyrinchus</name>
    <dbReference type="NCBI Taxonomy" id="40147"/>
    <lineage>
        <taxon>Eukaryota</taxon>
        <taxon>Metazoa</taxon>
        <taxon>Chordata</taxon>
        <taxon>Craniata</taxon>
        <taxon>Vertebrata</taxon>
        <taxon>Euteleostomi</taxon>
        <taxon>Actinopterygii</taxon>
        <taxon>Chondrostei</taxon>
        <taxon>Acipenseriformes</taxon>
        <taxon>Acipenseridae</taxon>
        <taxon>Acipenser</taxon>
    </lineage>
</organism>
<keyword evidence="1" id="KW-0677">Repeat</keyword>
<feature type="domain" description="Fibronectin type-III" evidence="2">
    <location>
        <begin position="159"/>
        <end position="246"/>
    </location>
</feature>
<dbReference type="Pfam" id="PF00041">
    <property type="entry name" value="fn3"/>
    <property type="match status" value="2"/>
</dbReference>
<name>A0AAD8FUZ0_ACIOX</name>
<comment type="caution">
    <text evidence="3">The sequence shown here is derived from an EMBL/GenBank/DDBJ whole genome shotgun (WGS) entry which is preliminary data.</text>
</comment>
<accession>A0AAD8FUZ0</accession>
<feature type="domain" description="Fibronectin type-III" evidence="2">
    <location>
        <begin position="68"/>
        <end position="158"/>
    </location>
</feature>
<dbReference type="AlphaFoldDB" id="A0AAD8FUZ0"/>
<dbReference type="InterPro" id="IPR050991">
    <property type="entry name" value="ECM_Regulatory_Proteins"/>
</dbReference>
<dbReference type="CDD" id="cd00063">
    <property type="entry name" value="FN3"/>
    <property type="match status" value="2"/>
</dbReference>
<dbReference type="InterPro" id="IPR036116">
    <property type="entry name" value="FN3_sf"/>
</dbReference>
<evidence type="ECO:0000259" key="2">
    <source>
        <dbReference type="PROSITE" id="PS50853"/>
    </source>
</evidence>
<keyword evidence="4" id="KW-1185">Reference proteome</keyword>
<evidence type="ECO:0000313" key="3">
    <source>
        <dbReference type="EMBL" id="KAK1152882.1"/>
    </source>
</evidence>
<sequence length="246" mass="26423">MDGVQYSFNITYSCSFWGHSGSTSAPSNSTVISNLKPGSEYVFNITTVQDTGSQSTPASISLYTNPAPPGETALDSVETKLVSLSWATPMGMDDIPHSFIITYFSFYWDHHGSTTAPSNSTTISNLRAGSEYVFNITTVQDNGGQSTPASISIFTNPAPPGEIAFDSVETKLVSLSWANPIGMDDIPHSFIITYFSFYWDHHGSTTAPSNSTTISNLRAGSEYVFNITTVQDNGGQSTPASISIFT</sequence>
<dbReference type="InterPro" id="IPR003961">
    <property type="entry name" value="FN3_dom"/>
</dbReference>
<evidence type="ECO:0000256" key="1">
    <source>
        <dbReference type="ARBA" id="ARBA00022737"/>
    </source>
</evidence>
<dbReference type="PANTHER" id="PTHR46708:SF2">
    <property type="entry name" value="FIBRONECTIN TYPE-III DOMAIN-CONTAINING PROTEIN"/>
    <property type="match status" value="1"/>
</dbReference>
<dbReference type="SMART" id="SM00060">
    <property type="entry name" value="FN3"/>
    <property type="match status" value="2"/>
</dbReference>
<evidence type="ECO:0000313" key="4">
    <source>
        <dbReference type="Proteomes" id="UP001230051"/>
    </source>
</evidence>